<name>A0A5J4VW18_9EUKA</name>
<evidence type="ECO:0000313" key="2">
    <source>
        <dbReference type="Proteomes" id="UP000324800"/>
    </source>
</evidence>
<proteinExistence type="predicted"/>
<dbReference type="EMBL" id="SNRW01004710">
    <property type="protein sequence ID" value="KAA6386650.1"/>
    <property type="molecule type" value="Genomic_DNA"/>
</dbReference>
<evidence type="ECO:0000313" key="1">
    <source>
        <dbReference type="EMBL" id="KAA6386650.1"/>
    </source>
</evidence>
<accession>A0A5J4VW18</accession>
<reference evidence="1 2" key="1">
    <citation type="submission" date="2019-03" db="EMBL/GenBank/DDBJ databases">
        <title>Single cell metagenomics reveals metabolic interactions within the superorganism composed of flagellate Streblomastix strix and complex community of Bacteroidetes bacteria on its surface.</title>
        <authorList>
            <person name="Treitli S.C."/>
            <person name="Kolisko M."/>
            <person name="Husnik F."/>
            <person name="Keeling P."/>
            <person name="Hampl V."/>
        </authorList>
    </citation>
    <scope>NUCLEOTIDE SEQUENCE [LARGE SCALE GENOMIC DNA]</scope>
    <source>
        <strain evidence="1">ST1C</strain>
    </source>
</reference>
<sequence>MFLSKNIYLKEKNADYPSSAKQYGLKQDIFVHSNLGLLKPTGSRFKQLKELFRKITAQYFLKFDKIVDISFKSPHSISFRGQISLQFYTCRDSIFTLTELPSVSIIRGMQDALPIQELNFIETLLNFGRLELTLNV</sequence>
<organism evidence="1 2">
    <name type="scientific">Streblomastix strix</name>
    <dbReference type="NCBI Taxonomy" id="222440"/>
    <lineage>
        <taxon>Eukaryota</taxon>
        <taxon>Metamonada</taxon>
        <taxon>Preaxostyla</taxon>
        <taxon>Oxymonadida</taxon>
        <taxon>Streblomastigidae</taxon>
        <taxon>Streblomastix</taxon>
    </lineage>
</organism>
<dbReference type="AlphaFoldDB" id="A0A5J4VW18"/>
<comment type="caution">
    <text evidence="1">The sequence shown here is derived from an EMBL/GenBank/DDBJ whole genome shotgun (WGS) entry which is preliminary data.</text>
</comment>
<gene>
    <name evidence="1" type="ORF">EZS28_017825</name>
</gene>
<dbReference type="Proteomes" id="UP000324800">
    <property type="component" value="Unassembled WGS sequence"/>
</dbReference>
<protein>
    <submittedName>
        <fullName evidence="1">Uncharacterized protein</fullName>
    </submittedName>
</protein>